<dbReference type="Proteomes" id="UP000005951">
    <property type="component" value="Unassembled WGS sequence"/>
</dbReference>
<dbReference type="GO" id="GO:0003676">
    <property type="term" value="F:nucleic acid binding"/>
    <property type="evidence" value="ECO:0007669"/>
    <property type="project" value="InterPro"/>
</dbReference>
<gene>
    <name evidence="1" type="ORF">WSS_A39896</name>
</gene>
<dbReference type="AlphaFoldDB" id="K8XFE1"/>
<dbReference type="Gene3D" id="3.30.420.10">
    <property type="entry name" value="Ribonuclease H-like superfamily/Ribonuclease H"/>
    <property type="match status" value="1"/>
</dbReference>
<proteinExistence type="predicted"/>
<protein>
    <submittedName>
        <fullName evidence="1">Integrase catalytic subunit</fullName>
    </submittedName>
</protein>
<comment type="caution">
    <text evidence="1">The sequence shown here is derived from an EMBL/GenBank/DDBJ whole genome shotgun (WGS) entry which is preliminary data.</text>
</comment>
<dbReference type="EMBL" id="AJYC02000176">
    <property type="protein sequence ID" value="EKT76992.1"/>
    <property type="molecule type" value="Genomic_DNA"/>
</dbReference>
<name>K8XFE1_RHOOP</name>
<dbReference type="SUPFAM" id="SSF53098">
    <property type="entry name" value="Ribonuclease H-like"/>
    <property type="match status" value="1"/>
</dbReference>
<accession>K8XFE1</accession>
<reference evidence="1 2" key="1">
    <citation type="journal article" date="2013" name="Genome Announc.">
        <title>Draft Genome Sequence of Rhodococcus opacus Strain M213 Shows a Diverse Catabolic Potential.</title>
        <authorList>
            <person name="Pathak A."/>
            <person name="Green S.J."/>
            <person name="Ogram A."/>
            <person name="Chauhan A."/>
        </authorList>
    </citation>
    <scope>NUCLEOTIDE SEQUENCE [LARGE SCALE GENOMIC DNA]</scope>
    <source>
        <strain evidence="1 2">M213</strain>
    </source>
</reference>
<organism evidence="1 2">
    <name type="scientific">Rhodococcus opacus M213</name>
    <dbReference type="NCBI Taxonomy" id="1129896"/>
    <lineage>
        <taxon>Bacteria</taxon>
        <taxon>Bacillati</taxon>
        <taxon>Actinomycetota</taxon>
        <taxon>Actinomycetes</taxon>
        <taxon>Mycobacteriales</taxon>
        <taxon>Nocardiaceae</taxon>
        <taxon>Rhodococcus</taxon>
    </lineage>
</organism>
<sequence>MRWLAWIELDKAFARWGGPPLVLRMDNGPEFVSTVLQQFCRDRIGIS</sequence>
<evidence type="ECO:0000313" key="2">
    <source>
        <dbReference type="Proteomes" id="UP000005951"/>
    </source>
</evidence>
<dbReference type="InterPro" id="IPR036397">
    <property type="entry name" value="RNaseH_sf"/>
</dbReference>
<dbReference type="InterPro" id="IPR012337">
    <property type="entry name" value="RNaseH-like_sf"/>
</dbReference>
<evidence type="ECO:0000313" key="1">
    <source>
        <dbReference type="EMBL" id="EKT76992.1"/>
    </source>
</evidence>